<protein>
    <submittedName>
        <fullName evidence="1">Uncharacterized protein</fullName>
    </submittedName>
</protein>
<evidence type="ECO:0000313" key="2">
    <source>
        <dbReference type="Proteomes" id="UP000692954"/>
    </source>
</evidence>
<name>A0A8S1RLE4_9CILI</name>
<organism evidence="1 2">
    <name type="scientific">Paramecium sonneborni</name>
    <dbReference type="NCBI Taxonomy" id="65129"/>
    <lineage>
        <taxon>Eukaryota</taxon>
        <taxon>Sar</taxon>
        <taxon>Alveolata</taxon>
        <taxon>Ciliophora</taxon>
        <taxon>Intramacronucleata</taxon>
        <taxon>Oligohymenophorea</taxon>
        <taxon>Peniculida</taxon>
        <taxon>Parameciidae</taxon>
        <taxon>Paramecium</taxon>
    </lineage>
</organism>
<sequence length="80" mass="9676">MNYGYAKVSSNTIDVLNETFSLKKYKREKEYKQKDESFNYDNQLWDTLSNRIRLQFQKNCVNYEKTLLIKLNKLDSLLLK</sequence>
<reference evidence="1" key="1">
    <citation type="submission" date="2021-01" db="EMBL/GenBank/DDBJ databases">
        <authorList>
            <consortium name="Genoscope - CEA"/>
            <person name="William W."/>
        </authorList>
    </citation>
    <scope>NUCLEOTIDE SEQUENCE</scope>
</reference>
<dbReference type="EMBL" id="CAJJDN010000204">
    <property type="protein sequence ID" value="CAD8129018.1"/>
    <property type="molecule type" value="Genomic_DNA"/>
</dbReference>
<accession>A0A8S1RLE4</accession>
<comment type="caution">
    <text evidence="1">The sequence shown here is derived from an EMBL/GenBank/DDBJ whole genome shotgun (WGS) entry which is preliminary data.</text>
</comment>
<proteinExistence type="predicted"/>
<keyword evidence="2" id="KW-1185">Reference proteome</keyword>
<dbReference type="AlphaFoldDB" id="A0A8S1RLE4"/>
<dbReference type="Proteomes" id="UP000692954">
    <property type="component" value="Unassembled WGS sequence"/>
</dbReference>
<gene>
    <name evidence="1" type="ORF">PSON_ATCC_30995.1.T2040010</name>
</gene>
<evidence type="ECO:0000313" key="1">
    <source>
        <dbReference type="EMBL" id="CAD8129018.1"/>
    </source>
</evidence>